<dbReference type="AlphaFoldDB" id="A0A4R8DTZ0"/>
<accession>A0A4R8DTZ0</accession>
<dbReference type="RefSeq" id="WP_133994442.1">
    <property type="nucleotide sequence ID" value="NZ_SODV01000001.1"/>
</dbReference>
<reference evidence="1 2" key="1">
    <citation type="submission" date="2019-03" db="EMBL/GenBank/DDBJ databases">
        <title>Genomic Encyclopedia of Type Strains, Phase IV (KMG-IV): sequencing the most valuable type-strain genomes for metagenomic binning, comparative biology and taxonomic classification.</title>
        <authorList>
            <person name="Goeker M."/>
        </authorList>
    </citation>
    <scope>NUCLEOTIDE SEQUENCE [LARGE SCALE GENOMIC DNA]</scope>
    <source>
        <strain evidence="1 2">DSM 100059</strain>
    </source>
</reference>
<name>A0A4R8DTZ0_9BACT</name>
<sequence>MKPRTLVCVLGAFLWVACSKHDSGSGNKGTSTTHKDTLLVKVSSPDMADSTLFLYTHDTVLRGFAQEYNDVGTAKIDGYFPVYTGGHPVALDKGTDTLGTTTSLLFNFMLDTSGRIQVAAYVAGSNPYYDSLVYNSAGQVTFVYEYSGPPAGARYLSSVSQLVWDASGDVTQFFTSDNLTDLQAGSYTYSAALTYDGKVNPYRKTQAALLLALVQDADYYAFLSAQNVATAQLTQYDLGVQATETDVNTYTYDASGNPLSVAQAVTDQGVTVTTHQVFTYASL</sequence>
<comment type="caution">
    <text evidence="1">The sequence shown here is derived from an EMBL/GenBank/DDBJ whole genome shotgun (WGS) entry which is preliminary data.</text>
</comment>
<dbReference type="OrthoDB" id="664300at2"/>
<keyword evidence="2" id="KW-1185">Reference proteome</keyword>
<protein>
    <submittedName>
        <fullName evidence="1">Uncharacterized protein</fullName>
    </submittedName>
</protein>
<gene>
    <name evidence="1" type="ORF">EDB95_2847</name>
</gene>
<evidence type="ECO:0000313" key="1">
    <source>
        <dbReference type="EMBL" id="TDX01804.1"/>
    </source>
</evidence>
<dbReference type="PROSITE" id="PS51257">
    <property type="entry name" value="PROKAR_LIPOPROTEIN"/>
    <property type="match status" value="1"/>
</dbReference>
<organism evidence="1 2">
    <name type="scientific">Dinghuibacter silviterrae</name>
    <dbReference type="NCBI Taxonomy" id="1539049"/>
    <lineage>
        <taxon>Bacteria</taxon>
        <taxon>Pseudomonadati</taxon>
        <taxon>Bacteroidota</taxon>
        <taxon>Chitinophagia</taxon>
        <taxon>Chitinophagales</taxon>
        <taxon>Chitinophagaceae</taxon>
        <taxon>Dinghuibacter</taxon>
    </lineage>
</organism>
<proteinExistence type="predicted"/>
<evidence type="ECO:0000313" key="2">
    <source>
        <dbReference type="Proteomes" id="UP000294498"/>
    </source>
</evidence>
<dbReference type="EMBL" id="SODV01000001">
    <property type="protein sequence ID" value="TDX01804.1"/>
    <property type="molecule type" value="Genomic_DNA"/>
</dbReference>
<dbReference type="Proteomes" id="UP000294498">
    <property type="component" value="Unassembled WGS sequence"/>
</dbReference>